<comment type="caution">
    <text evidence="3">The sequence shown here is derived from an EMBL/GenBank/DDBJ whole genome shotgun (WGS) entry which is preliminary data.</text>
</comment>
<dbReference type="STRING" id="1801764.A2903_00025"/>
<keyword evidence="1" id="KW-0472">Membrane</keyword>
<dbReference type="Proteomes" id="UP000178184">
    <property type="component" value="Unassembled WGS sequence"/>
</dbReference>
<evidence type="ECO:0000256" key="1">
    <source>
        <dbReference type="SAM" id="Phobius"/>
    </source>
</evidence>
<gene>
    <name evidence="3" type="ORF">A2903_00025</name>
</gene>
<protein>
    <recommendedName>
        <fullName evidence="2">CBU-0592-like domain-containing protein</fullName>
    </recommendedName>
</protein>
<organism evidence="3 4">
    <name type="scientific">Candidatus Nomurabacteria bacterium RIFCSPLOWO2_01_FULL_33_17</name>
    <dbReference type="NCBI Taxonomy" id="1801764"/>
    <lineage>
        <taxon>Bacteria</taxon>
        <taxon>Candidatus Nomuraibacteriota</taxon>
    </lineage>
</organism>
<dbReference type="Pfam" id="PF26604">
    <property type="entry name" value="CBU_0592"/>
    <property type="match status" value="1"/>
</dbReference>
<dbReference type="InterPro" id="IPR058058">
    <property type="entry name" value="CBU_0592-like"/>
</dbReference>
<feature type="transmembrane region" description="Helical" evidence="1">
    <location>
        <begin position="57"/>
        <end position="76"/>
    </location>
</feature>
<reference evidence="3 4" key="1">
    <citation type="journal article" date="2016" name="Nat. Commun.">
        <title>Thousands of microbial genomes shed light on interconnected biogeochemical processes in an aquifer system.</title>
        <authorList>
            <person name="Anantharaman K."/>
            <person name="Brown C.T."/>
            <person name="Hug L.A."/>
            <person name="Sharon I."/>
            <person name="Castelle C.J."/>
            <person name="Probst A.J."/>
            <person name="Thomas B.C."/>
            <person name="Singh A."/>
            <person name="Wilkins M.J."/>
            <person name="Karaoz U."/>
            <person name="Brodie E.L."/>
            <person name="Williams K.H."/>
            <person name="Hubbard S.S."/>
            <person name="Banfield J.F."/>
        </authorList>
    </citation>
    <scope>NUCLEOTIDE SEQUENCE [LARGE SCALE GENOMIC DNA]</scope>
</reference>
<evidence type="ECO:0000313" key="4">
    <source>
        <dbReference type="Proteomes" id="UP000178184"/>
    </source>
</evidence>
<feature type="domain" description="CBU-0592-like" evidence="2">
    <location>
        <begin position="5"/>
        <end position="76"/>
    </location>
</feature>
<keyword evidence="1" id="KW-0812">Transmembrane</keyword>
<accession>A0A1F6WQW8</accession>
<sequence>MNYIKIIGWAGTLLLMVTYMLNVFGVISADSLSYLIPNLLAGVFLGIRVLKDKNYSNVFLEIFWITVTLIAIFRYFL</sequence>
<feature type="transmembrane region" description="Helical" evidence="1">
    <location>
        <begin position="33"/>
        <end position="50"/>
    </location>
</feature>
<name>A0A1F6WQW8_9BACT</name>
<evidence type="ECO:0000313" key="3">
    <source>
        <dbReference type="EMBL" id="OGI84250.1"/>
    </source>
</evidence>
<feature type="transmembrane region" description="Helical" evidence="1">
    <location>
        <begin position="7"/>
        <end position="27"/>
    </location>
</feature>
<dbReference type="NCBIfam" id="NF047864">
    <property type="entry name" value="CBU_0592_membra"/>
    <property type="match status" value="1"/>
</dbReference>
<dbReference type="EMBL" id="MFUO01000004">
    <property type="protein sequence ID" value="OGI84250.1"/>
    <property type="molecule type" value="Genomic_DNA"/>
</dbReference>
<proteinExistence type="predicted"/>
<evidence type="ECO:0000259" key="2">
    <source>
        <dbReference type="Pfam" id="PF26604"/>
    </source>
</evidence>
<keyword evidence="1" id="KW-1133">Transmembrane helix</keyword>
<dbReference type="AlphaFoldDB" id="A0A1F6WQW8"/>